<dbReference type="NCBIfam" id="TIGR03356">
    <property type="entry name" value="BGL"/>
    <property type="match status" value="1"/>
</dbReference>
<feature type="binding site" evidence="10">
    <location>
        <position position="119"/>
    </location>
    <ligand>
        <name>substrate</name>
    </ligand>
</feature>
<proteinExistence type="inferred from homology"/>
<keyword evidence="6" id="KW-0119">Carbohydrate metabolism</keyword>
<evidence type="ECO:0000256" key="5">
    <source>
        <dbReference type="ARBA" id="ARBA00023001"/>
    </source>
</evidence>
<dbReference type="PROSITE" id="PS00572">
    <property type="entry name" value="GLYCOSYL_HYDROL_F1_1"/>
    <property type="match status" value="1"/>
</dbReference>
<dbReference type="Gene3D" id="3.20.20.80">
    <property type="entry name" value="Glycosidases"/>
    <property type="match status" value="1"/>
</dbReference>
<evidence type="ECO:0000256" key="7">
    <source>
        <dbReference type="ARBA" id="ARBA00023295"/>
    </source>
</evidence>
<dbReference type="InterPro" id="IPR033132">
    <property type="entry name" value="GH_1_N_CS"/>
</dbReference>
<evidence type="ECO:0000256" key="4">
    <source>
        <dbReference type="ARBA" id="ARBA00022801"/>
    </source>
</evidence>
<gene>
    <name evidence="13" type="ORF">DRJ00_05555</name>
</gene>
<evidence type="ECO:0000256" key="9">
    <source>
        <dbReference type="PIRSR" id="PIRSR617736-1"/>
    </source>
</evidence>
<evidence type="ECO:0000256" key="2">
    <source>
        <dbReference type="ARBA" id="ARBA00010838"/>
    </source>
</evidence>
<dbReference type="EMBL" id="QMPZ01000076">
    <property type="protein sequence ID" value="RLE08874.1"/>
    <property type="molecule type" value="Genomic_DNA"/>
</dbReference>
<dbReference type="AlphaFoldDB" id="A0A497E467"/>
<dbReference type="FunFam" id="3.20.20.80:FF:000004">
    <property type="entry name" value="Beta-glucosidase 6-phospho-beta-glucosidase"/>
    <property type="match status" value="1"/>
</dbReference>
<evidence type="ECO:0000256" key="12">
    <source>
        <dbReference type="RuleBase" id="RU361175"/>
    </source>
</evidence>
<dbReference type="InterPro" id="IPR001360">
    <property type="entry name" value="Glyco_hydro_1"/>
</dbReference>
<dbReference type="PANTHER" id="PTHR10353:SF36">
    <property type="entry name" value="LP05116P"/>
    <property type="match status" value="1"/>
</dbReference>
<sequence>MLKFPDDFLWGAATASYQIEGAYNEDGKGESIWDRFAHTPGKIYRGDTGDVACDHYHRYREDVENMKKLALKAYRFSISWPRVIPQGKGPANDAGLDFYDRLVDELLKEGIEPFITLYHWDLPQALQEEGGWANRDLAGYFADYVALVAHRLGDRVHHWITHNEPWVTSFLGYGLGVHAPGIKDLASAVQVSHHLLLSHGRAVEVLRDLGDERTVVGITLNLSPIHPASEKEEDKRAAERYDGNLNRWFLDPIFKGTYPPDMWKYYGDKVPKVLAGDMSVISKRIDFVGVNYYTRSIVKADPKQMFGLSTLKVEGAEYTDMEWEVYPRGIYEILKRVQDDYDPEAIYITENGAAFPDEVDEDGKVRDFRRINYLKEHFAFAHRAMKEGVKLKGYFVWSLMDNFEWAYGYSKRFGLIYLDYPTQKRIFKESAHWYRKVIEKNGVER</sequence>
<evidence type="ECO:0000256" key="10">
    <source>
        <dbReference type="PIRSR" id="PIRSR617736-2"/>
    </source>
</evidence>
<evidence type="ECO:0000256" key="6">
    <source>
        <dbReference type="ARBA" id="ARBA00023277"/>
    </source>
</evidence>
<dbReference type="GO" id="GO:0030245">
    <property type="term" value="P:cellulose catabolic process"/>
    <property type="evidence" value="ECO:0007669"/>
    <property type="project" value="UniProtKB-KW"/>
</dbReference>
<reference evidence="13 14" key="1">
    <citation type="submission" date="2018-06" db="EMBL/GenBank/DDBJ databases">
        <title>Extensive metabolic versatility and redundancy in microbially diverse, dynamic hydrothermal sediments.</title>
        <authorList>
            <person name="Dombrowski N."/>
            <person name="Teske A."/>
            <person name="Baker B.J."/>
        </authorList>
    </citation>
    <scope>NUCLEOTIDE SEQUENCE [LARGE SCALE GENOMIC DNA]</scope>
    <source>
        <strain evidence="13">B47_G16</strain>
    </source>
</reference>
<feature type="binding site" evidence="10">
    <location>
        <position position="397"/>
    </location>
    <ligand>
        <name>substrate</name>
    </ligand>
</feature>
<dbReference type="GO" id="GO:0008422">
    <property type="term" value="F:beta-glucosidase activity"/>
    <property type="evidence" value="ECO:0007669"/>
    <property type="project" value="UniProtKB-EC"/>
</dbReference>
<keyword evidence="5" id="KW-0136">Cellulose degradation</keyword>
<dbReference type="PANTHER" id="PTHR10353">
    <property type="entry name" value="GLYCOSYL HYDROLASE"/>
    <property type="match status" value="1"/>
</dbReference>
<feature type="binding site" evidence="10">
    <location>
        <begin position="404"/>
        <end position="405"/>
    </location>
    <ligand>
        <name>substrate</name>
    </ligand>
</feature>
<organism evidence="13 14">
    <name type="scientific">Aerophobetes bacterium</name>
    <dbReference type="NCBI Taxonomy" id="2030807"/>
    <lineage>
        <taxon>Bacteria</taxon>
        <taxon>Candidatus Aerophobota</taxon>
    </lineage>
</organism>
<name>A0A497E467_UNCAE</name>
<dbReference type="InterPro" id="IPR018120">
    <property type="entry name" value="Glyco_hydro_1_AS"/>
</dbReference>
<dbReference type="PRINTS" id="PR00131">
    <property type="entry name" value="GLHYDRLASE1"/>
</dbReference>
<keyword evidence="7 12" id="KW-0326">Glycosidase</keyword>
<dbReference type="InterPro" id="IPR017736">
    <property type="entry name" value="Glyco_hydro_1_beta-glucosidase"/>
</dbReference>
<dbReference type="Pfam" id="PF00232">
    <property type="entry name" value="Glyco_hydro_1"/>
    <property type="match status" value="1"/>
</dbReference>
<feature type="binding site" evidence="10">
    <location>
        <position position="293"/>
    </location>
    <ligand>
        <name>substrate</name>
    </ligand>
</feature>
<comment type="catalytic activity">
    <reaction evidence="1 12">
        <text>Hydrolysis of terminal, non-reducing beta-D-glucosyl residues with release of beta-D-glucose.</text>
        <dbReference type="EC" id="3.2.1.21"/>
    </reaction>
</comment>
<dbReference type="InterPro" id="IPR017853">
    <property type="entry name" value="GH"/>
</dbReference>
<evidence type="ECO:0000256" key="11">
    <source>
        <dbReference type="PROSITE-ProRule" id="PRU10055"/>
    </source>
</evidence>
<dbReference type="Proteomes" id="UP000279422">
    <property type="component" value="Unassembled WGS sequence"/>
</dbReference>
<keyword evidence="8" id="KW-0624">Polysaccharide degradation</keyword>
<evidence type="ECO:0000256" key="3">
    <source>
        <dbReference type="ARBA" id="ARBA00012744"/>
    </source>
</evidence>
<evidence type="ECO:0000256" key="1">
    <source>
        <dbReference type="ARBA" id="ARBA00000448"/>
    </source>
</evidence>
<evidence type="ECO:0000256" key="8">
    <source>
        <dbReference type="ARBA" id="ARBA00023326"/>
    </source>
</evidence>
<evidence type="ECO:0000313" key="14">
    <source>
        <dbReference type="Proteomes" id="UP000279422"/>
    </source>
</evidence>
<dbReference type="EC" id="3.2.1.21" evidence="3 12"/>
<feature type="binding site" evidence="10">
    <location>
        <position position="18"/>
    </location>
    <ligand>
        <name>substrate</name>
    </ligand>
</feature>
<accession>A0A497E467</accession>
<dbReference type="SUPFAM" id="SSF51445">
    <property type="entry name" value="(Trans)glycosidases"/>
    <property type="match status" value="1"/>
</dbReference>
<dbReference type="PROSITE" id="PS00653">
    <property type="entry name" value="GLYCOSYL_HYDROL_F1_2"/>
    <property type="match status" value="1"/>
</dbReference>
<keyword evidence="4 12" id="KW-0378">Hydrolase</keyword>
<feature type="active site" description="Proton donor" evidence="9">
    <location>
        <position position="164"/>
    </location>
</feature>
<evidence type="ECO:0000313" key="13">
    <source>
        <dbReference type="EMBL" id="RLE08874.1"/>
    </source>
</evidence>
<comment type="similarity">
    <text evidence="2 12">Belongs to the glycosyl hydrolase 1 family.</text>
</comment>
<protein>
    <recommendedName>
        <fullName evidence="3 12">Beta-glucosidase</fullName>
        <ecNumber evidence="3 12">3.2.1.21</ecNumber>
    </recommendedName>
</protein>
<feature type="binding site" evidence="10">
    <location>
        <position position="163"/>
    </location>
    <ligand>
        <name>substrate</name>
    </ligand>
</feature>
<feature type="active site" description="Nucleophile" evidence="9 11">
    <location>
        <position position="350"/>
    </location>
</feature>
<comment type="caution">
    <text evidence="13">The sequence shown here is derived from an EMBL/GenBank/DDBJ whole genome shotgun (WGS) entry which is preliminary data.</text>
</comment>
<dbReference type="GO" id="GO:0005829">
    <property type="term" value="C:cytosol"/>
    <property type="evidence" value="ECO:0007669"/>
    <property type="project" value="TreeGrafter"/>
</dbReference>